<dbReference type="EMBL" id="ATBP01002517">
    <property type="protein sequence ID" value="ETR65771.1"/>
    <property type="molecule type" value="Genomic_DNA"/>
</dbReference>
<gene>
    <name evidence="1" type="ORF">OMM_13738</name>
</gene>
<proteinExistence type="predicted"/>
<organism evidence="1 2">
    <name type="scientific">Candidatus Magnetoglobus multicellularis str. Araruama</name>
    <dbReference type="NCBI Taxonomy" id="890399"/>
    <lineage>
        <taxon>Bacteria</taxon>
        <taxon>Pseudomonadati</taxon>
        <taxon>Thermodesulfobacteriota</taxon>
        <taxon>Desulfobacteria</taxon>
        <taxon>Desulfobacterales</taxon>
        <taxon>Desulfobacteraceae</taxon>
        <taxon>Candidatus Magnetoglobus</taxon>
    </lineage>
</organism>
<evidence type="ECO:0008006" key="3">
    <source>
        <dbReference type="Google" id="ProtNLM"/>
    </source>
</evidence>
<dbReference type="Pfam" id="PF13620">
    <property type="entry name" value="CarboxypepD_reg"/>
    <property type="match status" value="1"/>
</dbReference>
<dbReference type="SUPFAM" id="SSF49464">
    <property type="entry name" value="Carboxypeptidase regulatory domain-like"/>
    <property type="match status" value="1"/>
</dbReference>
<accession>A0A1V1NT73</accession>
<name>A0A1V1NT73_9BACT</name>
<comment type="caution">
    <text evidence="1">The sequence shown here is derived from an EMBL/GenBank/DDBJ whole genome shotgun (WGS) entry which is preliminary data.</text>
</comment>
<reference evidence="2" key="1">
    <citation type="submission" date="2012-11" db="EMBL/GenBank/DDBJ databases">
        <authorList>
            <person name="Lucero-Rivera Y.E."/>
            <person name="Tovar-Ramirez D."/>
        </authorList>
    </citation>
    <scope>NUCLEOTIDE SEQUENCE [LARGE SCALE GENOMIC DNA]</scope>
    <source>
        <strain evidence="2">Araruama</strain>
    </source>
</reference>
<protein>
    <recommendedName>
        <fullName evidence="3">Carboxypeptidase regulatory-like domain-containing protein</fullName>
    </recommendedName>
</protein>
<sequence length="307" mass="33392">EDSNLSIFQEKGIQLNGSKTRTIVLTEGIRVAGNVQVLDRSSGSWVNYTRSTHISVYTRDNSFLVSGQSKPDGTYAISNIPMHATIILRVTAPGFAALEEYVDTQAPTNEQDLKLLSGATISGCVKDQSGRLIKNARILIRSTEMAVTGISDNQGCFNIAGLIDTVSDYEIIVQADGYISQSKGGKQAGDTVHFTLHRTSPHAITGRILDRFRNVPPESVSVVVKLFEKTDENFGGYVGKTLIDNEGYFSFIGLEAGQAYHIQCLARLADGEEIVQWAADDDGAGRDGADDYLAGDDFEMIVDVVWE</sequence>
<feature type="non-terminal residue" evidence="1">
    <location>
        <position position="1"/>
    </location>
</feature>
<dbReference type="AlphaFoldDB" id="A0A1V1NT73"/>
<dbReference type="InterPro" id="IPR008969">
    <property type="entry name" value="CarboxyPept-like_regulatory"/>
</dbReference>
<dbReference type="Gene3D" id="2.60.40.1120">
    <property type="entry name" value="Carboxypeptidase-like, regulatory domain"/>
    <property type="match status" value="1"/>
</dbReference>
<evidence type="ECO:0000313" key="1">
    <source>
        <dbReference type="EMBL" id="ETR65771.1"/>
    </source>
</evidence>
<dbReference type="Proteomes" id="UP000189670">
    <property type="component" value="Unassembled WGS sequence"/>
</dbReference>
<evidence type="ECO:0000313" key="2">
    <source>
        <dbReference type="Proteomes" id="UP000189670"/>
    </source>
</evidence>